<gene>
    <name evidence="13" type="ORF">GSONMT00023210001</name>
</gene>
<dbReference type="Proteomes" id="UP000193380">
    <property type="component" value="Unassembled WGS sequence"/>
</dbReference>
<evidence type="ECO:0000256" key="1">
    <source>
        <dbReference type="ARBA" id="ARBA00001971"/>
    </source>
</evidence>
<dbReference type="Gene3D" id="1.10.630.10">
    <property type="entry name" value="Cytochrome P450"/>
    <property type="match status" value="1"/>
</dbReference>
<keyword evidence="6 11" id="KW-0560">Oxidoreductase</keyword>
<dbReference type="GO" id="GO:0016020">
    <property type="term" value="C:membrane"/>
    <property type="evidence" value="ECO:0007669"/>
    <property type="project" value="UniProtKB-SubCell"/>
</dbReference>
<keyword evidence="12" id="KW-1133">Transmembrane helix</keyword>
<dbReference type="PRINTS" id="PR01686">
    <property type="entry name" value="EP450ICYP2D"/>
</dbReference>
<feature type="binding site" description="axial binding residue" evidence="10">
    <location>
        <position position="478"/>
    </location>
    <ligand>
        <name>heme</name>
        <dbReference type="ChEBI" id="CHEBI:30413"/>
    </ligand>
    <ligandPart>
        <name>Fe</name>
        <dbReference type="ChEBI" id="CHEBI:18248"/>
    </ligandPart>
</feature>
<feature type="non-terminal residue" evidence="13">
    <location>
        <position position="1"/>
    </location>
</feature>
<dbReference type="InterPro" id="IPR001128">
    <property type="entry name" value="Cyt_P450"/>
</dbReference>
<evidence type="ECO:0000256" key="12">
    <source>
        <dbReference type="SAM" id="Phobius"/>
    </source>
</evidence>
<evidence type="ECO:0000256" key="6">
    <source>
        <dbReference type="ARBA" id="ARBA00023002"/>
    </source>
</evidence>
<dbReference type="InterPro" id="IPR036396">
    <property type="entry name" value="Cyt_P450_sf"/>
</dbReference>
<dbReference type="InterPro" id="IPR002401">
    <property type="entry name" value="Cyt_P450_E_grp-I"/>
</dbReference>
<evidence type="ECO:0000313" key="14">
    <source>
        <dbReference type="Proteomes" id="UP000193380"/>
    </source>
</evidence>
<dbReference type="InterPro" id="IPR050182">
    <property type="entry name" value="Cytochrome_P450_fam2"/>
</dbReference>
<evidence type="ECO:0000256" key="10">
    <source>
        <dbReference type="PIRSR" id="PIRSR602401-1"/>
    </source>
</evidence>
<comment type="subcellular location">
    <subcellularLocation>
        <location evidence="2">Membrane</location>
    </subcellularLocation>
</comment>
<keyword evidence="8 11" id="KW-0503">Monooxygenase</keyword>
<dbReference type="PROSITE" id="PS00086">
    <property type="entry name" value="CYTOCHROME_P450"/>
    <property type="match status" value="1"/>
</dbReference>
<dbReference type="GO" id="GO:0020037">
    <property type="term" value="F:heme binding"/>
    <property type="evidence" value="ECO:0007669"/>
    <property type="project" value="InterPro"/>
</dbReference>
<dbReference type="GO" id="GO:0006082">
    <property type="term" value="P:organic acid metabolic process"/>
    <property type="evidence" value="ECO:0007669"/>
    <property type="project" value="TreeGrafter"/>
</dbReference>
<comment type="similarity">
    <text evidence="3 11">Belongs to the cytochrome P450 family.</text>
</comment>
<evidence type="ECO:0000256" key="3">
    <source>
        <dbReference type="ARBA" id="ARBA00010617"/>
    </source>
</evidence>
<keyword evidence="4 10" id="KW-0349">Heme</keyword>
<keyword evidence="9 12" id="KW-0472">Membrane</keyword>
<protein>
    <submittedName>
        <fullName evidence="13">Uncharacterized protein</fullName>
    </submittedName>
</protein>
<organism evidence="13 14">
    <name type="scientific">Oncorhynchus mykiss</name>
    <name type="common">Rainbow trout</name>
    <name type="synonym">Salmo gairdneri</name>
    <dbReference type="NCBI Taxonomy" id="8022"/>
    <lineage>
        <taxon>Eukaryota</taxon>
        <taxon>Metazoa</taxon>
        <taxon>Chordata</taxon>
        <taxon>Craniata</taxon>
        <taxon>Vertebrata</taxon>
        <taxon>Euteleostomi</taxon>
        <taxon>Actinopterygii</taxon>
        <taxon>Neopterygii</taxon>
        <taxon>Teleostei</taxon>
        <taxon>Protacanthopterygii</taxon>
        <taxon>Salmoniformes</taxon>
        <taxon>Salmonidae</taxon>
        <taxon>Salmoninae</taxon>
        <taxon>Oncorhynchus</taxon>
    </lineage>
</organism>
<keyword evidence="7 10" id="KW-0408">Iron</keyword>
<dbReference type="PRINTS" id="PR00463">
    <property type="entry name" value="EP450I"/>
</dbReference>
<comment type="cofactor">
    <cofactor evidence="1 10">
        <name>heme</name>
        <dbReference type="ChEBI" id="CHEBI:30413"/>
    </cofactor>
</comment>
<keyword evidence="12" id="KW-0812">Transmembrane</keyword>
<reference evidence="13" key="1">
    <citation type="journal article" date="2014" name="Nat. Commun.">
        <title>The rainbow trout genome provides novel insights into evolution after whole-genome duplication in vertebrates.</title>
        <authorList>
            <person name="Berthelot C."/>
            <person name="Brunet F."/>
            <person name="Chalopin D."/>
            <person name="Juanchich A."/>
            <person name="Bernard M."/>
            <person name="Noel B."/>
            <person name="Bento P."/>
            <person name="Da Silva C."/>
            <person name="Labadie K."/>
            <person name="Alberti A."/>
            <person name="Aury J.M."/>
            <person name="Louis A."/>
            <person name="Dehais P."/>
            <person name="Bardou P."/>
            <person name="Montfort J."/>
            <person name="Klopp C."/>
            <person name="Cabau C."/>
            <person name="Gaspin C."/>
            <person name="Thorgaard G.H."/>
            <person name="Boussaha M."/>
            <person name="Quillet E."/>
            <person name="Guyomard R."/>
            <person name="Galiana D."/>
            <person name="Bobe J."/>
            <person name="Volff J.N."/>
            <person name="Genet C."/>
            <person name="Wincker P."/>
            <person name="Jaillon O."/>
            <person name="Roest Crollius H."/>
            <person name="Guiguen Y."/>
        </authorList>
    </citation>
    <scope>NUCLEOTIDE SEQUENCE [LARGE SCALE GENOMIC DNA]</scope>
</reference>
<keyword evidence="5 10" id="KW-0479">Metal-binding</keyword>
<evidence type="ECO:0000256" key="4">
    <source>
        <dbReference type="ARBA" id="ARBA00022617"/>
    </source>
</evidence>
<dbReference type="InterPro" id="IPR017972">
    <property type="entry name" value="Cyt_P450_CS"/>
</dbReference>
<evidence type="ECO:0000256" key="5">
    <source>
        <dbReference type="ARBA" id="ARBA00022723"/>
    </source>
</evidence>
<dbReference type="PaxDb" id="8022-A0A060YRZ5"/>
<dbReference type="AlphaFoldDB" id="A0A060YRZ5"/>
<evidence type="ECO:0000256" key="7">
    <source>
        <dbReference type="ARBA" id="ARBA00023004"/>
    </source>
</evidence>
<dbReference type="SUPFAM" id="SSF48264">
    <property type="entry name" value="Cytochrome P450"/>
    <property type="match status" value="1"/>
</dbReference>
<dbReference type="PANTHER" id="PTHR24300">
    <property type="entry name" value="CYTOCHROME P450 508A4-RELATED"/>
    <property type="match status" value="1"/>
</dbReference>
<feature type="transmembrane region" description="Helical" evidence="12">
    <location>
        <begin position="45"/>
        <end position="65"/>
    </location>
</feature>
<sequence length="535" mass="60919">CSKQSNVCGWRLRVRKYPWVASKSQYPWVVWLVSLNGEEHISCSSVTMIGSVVLLLFFLLLVFFIRVRRPKNFPPGPRPLPILGNLLQLDHVNPLKDLERLKRRYGNVFSLYIGSQPVVFLNGLEAVREALVTRTAEFSGRPKHLMISDISEGKGVIMADFGSSWRDHRRFALTTLRNFGLGKRSMEERILEEVSHICSALERNAGSSMDPQHLFHLAASNIICSLIYGERFEYDNPVFLALISRIQDLTKIAIGPWAMLYDIIPALRSLPLPFKKAFHIYGEIKEHAQKAVTSHKSSRVSGEPRDLIDCYLDQIDMTGDGGSTFNDAQMVFLLIDLFVAGTDTTSNTLRCAMLHLMTNQHIQERCHREIENVLEGRSYALFEDRHAMPYVQAMIHESQRMADTVPLSVFHMTSCNTQVQGFQLPQGTMVIPNLSSVLHEEGQWKFPQEFNPDNFLNEDGEFVKPEAFLPFSAGSRVCLGEGLARMELFLILVTLLRRFQFVWPEQEGAPDFRKVFGLAQAQKPYRLGVRLRSSQ</sequence>
<dbReference type="EMBL" id="FR917863">
    <property type="protein sequence ID" value="CDQ94506.1"/>
    <property type="molecule type" value="Genomic_DNA"/>
</dbReference>
<evidence type="ECO:0000256" key="2">
    <source>
        <dbReference type="ARBA" id="ARBA00004370"/>
    </source>
</evidence>
<dbReference type="GO" id="GO:0006805">
    <property type="term" value="P:xenobiotic metabolic process"/>
    <property type="evidence" value="ECO:0007669"/>
    <property type="project" value="TreeGrafter"/>
</dbReference>
<evidence type="ECO:0000256" key="9">
    <source>
        <dbReference type="ARBA" id="ARBA00023136"/>
    </source>
</evidence>
<dbReference type="GO" id="GO:0005506">
    <property type="term" value="F:iron ion binding"/>
    <property type="evidence" value="ECO:0007669"/>
    <property type="project" value="InterPro"/>
</dbReference>
<evidence type="ECO:0000256" key="8">
    <source>
        <dbReference type="ARBA" id="ARBA00023033"/>
    </source>
</evidence>
<dbReference type="PANTHER" id="PTHR24300:SF327">
    <property type="entry name" value="CYTOCHROME P450 2F2-RELATED"/>
    <property type="match status" value="1"/>
</dbReference>
<dbReference type="GO" id="GO:0005737">
    <property type="term" value="C:cytoplasm"/>
    <property type="evidence" value="ECO:0007669"/>
    <property type="project" value="TreeGrafter"/>
</dbReference>
<reference evidence="13" key="2">
    <citation type="submission" date="2014-03" db="EMBL/GenBank/DDBJ databases">
        <authorList>
            <person name="Genoscope - CEA"/>
        </authorList>
    </citation>
    <scope>NUCLEOTIDE SEQUENCE</scope>
</reference>
<name>A0A060YRZ5_ONCMY</name>
<evidence type="ECO:0000256" key="11">
    <source>
        <dbReference type="RuleBase" id="RU000461"/>
    </source>
</evidence>
<dbReference type="GO" id="GO:0016712">
    <property type="term" value="F:oxidoreductase activity, acting on paired donors, with incorporation or reduction of molecular oxygen, reduced flavin or flavoprotein as one donor, and incorporation of one atom of oxygen"/>
    <property type="evidence" value="ECO:0007669"/>
    <property type="project" value="InterPro"/>
</dbReference>
<dbReference type="STRING" id="8022.A0A060YRZ5"/>
<proteinExistence type="inferred from homology"/>
<accession>A0A060YRZ5</accession>
<dbReference type="Pfam" id="PF00067">
    <property type="entry name" value="p450"/>
    <property type="match status" value="1"/>
</dbReference>
<evidence type="ECO:0000313" key="13">
    <source>
        <dbReference type="EMBL" id="CDQ94506.1"/>
    </source>
</evidence>
<dbReference type="PRINTS" id="PR00385">
    <property type="entry name" value="P450"/>
</dbReference>
<dbReference type="InterPro" id="IPR008069">
    <property type="entry name" value="Cyt_P450_E_grp-I_CYP2D-like"/>
</dbReference>
<dbReference type="FunFam" id="1.10.630.10:FF:000004">
    <property type="entry name" value="cytochrome P450 2D15 isoform X1"/>
    <property type="match status" value="1"/>
</dbReference>